<keyword evidence="2" id="KW-1185">Reference proteome</keyword>
<organism evidence="1 2">
    <name type="scientific">Magallana gigas</name>
    <name type="common">Pacific oyster</name>
    <name type="synonym">Crassostrea gigas</name>
    <dbReference type="NCBI Taxonomy" id="29159"/>
    <lineage>
        <taxon>Eukaryota</taxon>
        <taxon>Metazoa</taxon>
        <taxon>Spiralia</taxon>
        <taxon>Lophotrochozoa</taxon>
        <taxon>Mollusca</taxon>
        <taxon>Bivalvia</taxon>
        <taxon>Autobranchia</taxon>
        <taxon>Pteriomorphia</taxon>
        <taxon>Ostreida</taxon>
        <taxon>Ostreoidea</taxon>
        <taxon>Ostreidae</taxon>
        <taxon>Magallana</taxon>
    </lineage>
</organism>
<proteinExistence type="predicted"/>
<dbReference type="Proteomes" id="UP000005408">
    <property type="component" value="Unassembled WGS sequence"/>
</dbReference>
<dbReference type="InterPro" id="IPR011990">
    <property type="entry name" value="TPR-like_helical_dom_sf"/>
</dbReference>
<dbReference type="Gene3D" id="1.25.40.10">
    <property type="entry name" value="Tetratricopeptide repeat domain"/>
    <property type="match status" value="1"/>
</dbReference>
<evidence type="ECO:0008006" key="3">
    <source>
        <dbReference type="Google" id="ProtNLM"/>
    </source>
</evidence>
<dbReference type="EnsemblMetazoa" id="G13745.1">
    <property type="protein sequence ID" value="G13745.1:cds"/>
    <property type="gene ID" value="G13745"/>
</dbReference>
<dbReference type="PANTHER" id="PTHR47678:SF4">
    <property type="entry name" value="SHOCK PROTEIN 70 (HSP70)-INTERACTING PROTEIN, PUTATIVE-RELATED"/>
    <property type="match status" value="1"/>
</dbReference>
<evidence type="ECO:0000313" key="2">
    <source>
        <dbReference type="Proteomes" id="UP000005408"/>
    </source>
</evidence>
<reference evidence="1" key="1">
    <citation type="submission" date="2022-08" db="UniProtKB">
        <authorList>
            <consortium name="EnsemblMetazoa"/>
        </authorList>
    </citation>
    <scope>IDENTIFICATION</scope>
    <source>
        <strain evidence="1">05x7-T-G4-1.051#20</strain>
    </source>
</reference>
<accession>A0A8W8IE74</accession>
<sequence>MRSNLLEINEILAWVRVGMIENVISVGLSQRTTADTTKDNFQGNPRYNTVDDMRTAQRNDITLEKYREYANSGTRKFTGQQNVSWFVMEDDLLFRYFQSPKERQDRTRKNCILQQKYLSCNQCRDCNSCLTAHVHASEYSQAITYYSQAIEQNPYVAAYYGNRSFAHIKTESFGYALSDASKALQLVKNYVKTYDYEEDEWKGT</sequence>
<evidence type="ECO:0000313" key="1">
    <source>
        <dbReference type="EnsemblMetazoa" id="G13745.1:cds"/>
    </source>
</evidence>
<protein>
    <recommendedName>
        <fullName evidence="3">Tetratricopeptide repeat protein</fullName>
    </recommendedName>
</protein>
<dbReference type="SUPFAM" id="SSF48452">
    <property type="entry name" value="TPR-like"/>
    <property type="match status" value="1"/>
</dbReference>
<name>A0A8W8IE74_MAGGI</name>
<dbReference type="AlphaFoldDB" id="A0A8W8IE74"/>
<dbReference type="PANTHER" id="PTHR47678">
    <property type="entry name" value="TETRATRICOPEPTIDE REPEAT PROTEIN 31"/>
    <property type="match status" value="1"/>
</dbReference>